<sequence length="141" mass="15914">MGSGPTVLLLLGLIHSGRSLNCFVCADQEDNHDKCIKTVLTCRLNEDKCISNIEWNFVPDWRQVTVRQYYISKGCSTTTGCDVRLNATRDRCHRKWYNAWECMECCSGDLCNYYVTLGAISTRLSILTGCLCLVFSSFCAT</sequence>
<organism evidence="2 3">
    <name type="scientific">Priapulus caudatus</name>
    <name type="common">Priapulid worm</name>
    <dbReference type="NCBI Taxonomy" id="37621"/>
    <lineage>
        <taxon>Eukaryota</taxon>
        <taxon>Metazoa</taxon>
        <taxon>Ecdysozoa</taxon>
        <taxon>Scalidophora</taxon>
        <taxon>Priapulida</taxon>
        <taxon>Priapulimorpha</taxon>
        <taxon>Priapulimorphida</taxon>
        <taxon>Priapulidae</taxon>
        <taxon>Priapulus</taxon>
    </lineage>
</organism>
<evidence type="ECO:0000256" key="1">
    <source>
        <dbReference type="SAM" id="SignalP"/>
    </source>
</evidence>
<keyword evidence="1" id="KW-0732">Signal</keyword>
<feature type="signal peptide" evidence="1">
    <location>
        <begin position="1"/>
        <end position="19"/>
    </location>
</feature>
<accession>A0ABM1DV43</accession>
<dbReference type="SUPFAM" id="SSF57302">
    <property type="entry name" value="Snake toxin-like"/>
    <property type="match status" value="1"/>
</dbReference>
<proteinExistence type="predicted"/>
<evidence type="ECO:0000313" key="2">
    <source>
        <dbReference type="Proteomes" id="UP000695022"/>
    </source>
</evidence>
<gene>
    <name evidence="3" type="primary">LOC106806404</name>
</gene>
<dbReference type="RefSeq" id="XP_014663814.1">
    <property type="nucleotide sequence ID" value="XM_014808328.1"/>
</dbReference>
<name>A0ABM1DV43_PRICU</name>
<feature type="chain" id="PRO_5046809052" evidence="1">
    <location>
        <begin position="20"/>
        <end position="141"/>
    </location>
</feature>
<keyword evidence="2" id="KW-1185">Reference proteome</keyword>
<dbReference type="Proteomes" id="UP000695022">
    <property type="component" value="Unplaced"/>
</dbReference>
<dbReference type="InterPro" id="IPR045860">
    <property type="entry name" value="Snake_toxin-like_sf"/>
</dbReference>
<evidence type="ECO:0000313" key="3">
    <source>
        <dbReference type="RefSeq" id="XP_014663814.1"/>
    </source>
</evidence>
<reference evidence="3" key="1">
    <citation type="submission" date="2025-08" db="UniProtKB">
        <authorList>
            <consortium name="RefSeq"/>
        </authorList>
    </citation>
    <scope>IDENTIFICATION</scope>
</reference>
<dbReference type="Gene3D" id="2.10.60.10">
    <property type="entry name" value="CD59"/>
    <property type="match status" value="1"/>
</dbReference>
<protein>
    <submittedName>
        <fullName evidence="3">Uncharacterized protein LOC106806404</fullName>
    </submittedName>
</protein>
<dbReference type="CDD" id="cd23599">
    <property type="entry name" value="TFP_LU_ECD_Cold"/>
    <property type="match status" value="1"/>
</dbReference>
<dbReference type="GeneID" id="106806404"/>